<dbReference type="GeneID" id="122133784"/>
<evidence type="ECO:0000313" key="3">
    <source>
        <dbReference type="Proteomes" id="UP000515152"/>
    </source>
</evidence>
<name>A0A8M1KRM4_CLUHA</name>
<dbReference type="Pfam" id="PF18701">
    <property type="entry name" value="DUF5641"/>
    <property type="match status" value="1"/>
</dbReference>
<evidence type="ECO:0000313" key="4">
    <source>
        <dbReference type="RefSeq" id="XP_042566527.1"/>
    </source>
</evidence>
<feature type="region of interest" description="Disordered" evidence="1">
    <location>
        <begin position="156"/>
        <end position="176"/>
    </location>
</feature>
<sequence length="227" mass="25668">MRLDDPNQVSTLKYLHENVGVQPATCISHGGKWERMIGVARRILDSMVLQRKQNDLTHEVLCTLMAEVCAIMNARPLVPVSSDPSSPVLLTPAMLFTQKPGVSAPAGTFTEKDLFKCQCRQAQALANDFWTRWRKEYPHTLQPRRKWRTATRDLQPGADGLLKESQSDSPPRNEWPMGLVTAAFPSSDENVRKVEIKTASQDKVKTFFRPITEVNCLRKIKRGLLNL</sequence>
<protein>
    <submittedName>
        <fullName evidence="4">Uncharacterized protein LOC122133784</fullName>
    </submittedName>
</protein>
<evidence type="ECO:0000256" key="1">
    <source>
        <dbReference type="SAM" id="MobiDB-lite"/>
    </source>
</evidence>
<accession>A0A8M1KRM4</accession>
<evidence type="ECO:0000259" key="2">
    <source>
        <dbReference type="Pfam" id="PF18701"/>
    </source>
</evidence>
<reference evidence="4" key="1">
    <citation type="submission" date="2025-08" db="UniProtKB">
        <authorList>
            <consortium name="RefSeq"/>
        </authorList>
    </citation>
    <scope>IDENTIFICATION</scope>
</reference>
<dbReference type="RefSeq" id="XP_042566527.1">
    <property type="nucleotide sequence ID" value="XM_042710593.1"/>
</dbReference>
<dbReference type="Proteomes" id="UP000515152">
    <property type="component" value="Chromosome 19"/>
</dbReference>
<feature type="domain" description="DUF5641" evidence="2">
    <location>
        <begin position="120"/>
        <end position="214"/>
    </location>
</feature>
<dbReference type="PANTHER" id="PTHR47331:SF6">
    <property type="entry name" value="DOUBLECORTIN DOMAIN-CONTAINING PROTEIN"/>
    <property type="match status" value="1"/>
</dbReference>
<keyword evidence="3" id="KW-1185">Reference proteome</keyword>
<dbReference type="AlphaFoldDB" id="A0A8M1KRM4"/>
<dbReference type="InterPro" id="IPR040676">
    <property type="entry name" value="DUF5641"/>
</dbReference>
<organism evidence="3 4">
    <name type="scientific">Clupea harengus</name>
    <name type="common">Atlantic herring</name>
    <dbReference type="NCBI Taxonomy" id="7950"/>
    <lineage>
        <taxon>Eukaryota</taxon>
        <taxon>Metazoa</taxon>
        <taxon>Chordata</taxon>
        <taxon>Craniata</taxon>
        <taxon>Vertebrata</taxon>
        <taxon>Euteleostomi</taxon>
        <taxon>Actinopterygii</taxon>
        <taxon>Neopterygii</taxon>
        <taxon>Teleostei</taxon>
        <taxon>Clupei</taxon>
        <taxon>Clupeiformes</taxon>
        <taxon>Clupeoidei</taxon>
        <taxon>Clupeidae</taxon>
        <taxon>Clupea</taxon>
    </lineage>
</organism>
<dbReference type="PANTHER" id="PTHR47331">
    <property type="entry name" value="PHD-TYPE DOMAIN-CONTAINING PROTEIN"/>
    <property type="match status" value="1"/>
</dbReference>
<proteinExistence type="predicted"/>
<gene>
    <name evidence="4" type="primary">LOC122133784</name>
</gene>
<dbReference type="OrthoDB" id="10068969at2759"/>
<dbReference type="KEGG" id="char:122133784"/>